<dbReference type="EMBL" id="MN740258">
    <property type="protein sequence ID" value="QHT96504.1"/>
    <property type="molecule type" value="Genomic_DNA"/>
</dbReference>
<proteinExistence type="predicted"/>
<dbReference type="AlphaFoldDB" id="A0A6C0ITA2"/>
<reference evidence="1" key="1">
    <citation type="journal article" date="2020" name="Nature">
        <title>Giant virus diversity and host interactions through global metagenomics.</title>
        <authorList>
            <person name="Schulz F."/>
            <person name="Roux S."/>
            <person name="Paez-Espino D."/>
            <person name="Jungbluth S."/>
            <person name="Walsh D.A."/>
            <person name="Denef V.J."/>
            <person name="McMahon K.D."/>
            <person name="Konstantinidis K.T."/>
            <person name="Eloe-Fadrosh E.A."/>
            <person name="Kyrpides N.C."/>
            <person name="Woyke T."/>
        </authorList>
    </citation>
    <scope>NUCLEOTIDE SEQUENCE</scope>
    <source>
        <strain evidence="1">GVMAG-M-3300024302-11</strain>
    </source>
</reference>
<organism evidence="1">
    <name type="scientific">viral metagenome</name>
    <dbReference type="NCBI Taxonomy" id="1070528"/>
    <lineage>
        <taxon>unclassified sequences</taxon>
        <taxon>metagenomes</taxon>
        <taxon>organismal metagenomes</taxon>
    </lineage>
</organism>
<evidence type="ECO:0000313" key="1">
    <source>
        <dbReference type="EMBL" id="QHT96504.1"/>
    </source>
</evidence>
<name>A0A6C0ITA2_9ZZZZ</name>
<accession>A0A6C0ITA2</accession>
<protein>
    <submittedName>
        <fullName evidence="1">Uncharacterized protein</fullName>
    </submittedName>
</protein>
<sequence>MQNTIKTLTTSEKHKIYIQKKFKMLYGTGRPIFNITEDNQHIRKYNNTKYYSNTNIMTELYNNNKNFIGNAIQHKCID</sequence>